<evidence type="ECO:0000313" key="2">
    <source>
        <dbReference type="Proteomes" id="UP000044377"/>
    </source>
</evidence>
<dbReference type="AlphaFoldDB" id="A0A0G4JWA7"/>
<dbReference type="Proteomes" id="UP000044377">
    <property type="component" value="Unassembled WGS sequence"/>
</dbReference>
<evidence type="ECO:0000313" key="1">
    <source>
        <dbReference type="EMBL" id="CPR17106.1"/>
    </source>
</evidence>
<sequence length="39" mass="4647">MRFSEYGLPGHRWYYNFLLLNSYKLYGAIARNVASFLTN</sequence>
<name>A0A0G4JWA7_9GAMM</name>
<proteinExistence type="predicted"/>
<protein>
    <submittedName>
        <fullName evidence="1">Uncharacterized protein</fullName>
    </submittedName>
</protein>
<organism evidence="1 2">
    <name type="scientific">Brenneria goodwinii</name>
    <dbReference type="NCBI Taxonomy" id="1109412"/>
    <lineage>
        <taxon>Bacteria</taxon>
        <taxon>Pseudomonadati</taxon>
        <taxon>Pseudomonadota</taxon>
        <taxon>Gammaproteobacteria</taxon>
        <taxon>Enterobacterales</taxon>
        <taxon>Pectobacteriaceae</taxon>
        <taxon>Brenneria</taxon>
    </lineage>
</organism>
<dbReference type="EMBL" id="CGIG01000001">
    <property type="protein sequence ID" value="CPR17106.1"/>
    <property type="molecule type" value="Genomic_DNA"/>
</dbReference>
<accession>A0A0G4JWA7</accession>
<keyword evidence="2" id="KW-1185">Reference proteome</keyword>
<reference evidence="2" key="1">
    <citation type="submission" date="2015-01" db="EMBL/GenBank/DDBJ databases">
        <authorList>
            <person name="Paterson Steve"/>
        </authorList>
    </citation>
    <scope>NUCLEOTIDE SEQUENCE [LARGE SCALE GENOMIC DNA]</scope>
    <source>
        <strain evidence="2">OBR1</strain>
    </source>
</reference>
<gene>
    <name evidence="1" type="ORF">BN1221_02453</name>
</gene>
<dbReference type="STRING" id="1109412.BN1221_02453"/>